<reference evidence="6 7" key="1">
    <citation type="journal article" date="2013" name="BMC Genomics">
        <title>Reconstruction of the lipid metabolism for the microalga Monoraphidium neglectum from its genome sequence reveals characteristics suitable for biofuel production.</title>
        <authorList>
            <person name="Bogen C."/>
            <person name="Al-Dilaimi A."/>
            <person name="Albersmeier A."/>
            <person name="Wichmann J."/>
            <person name="Grundmann M."/>
            <person name="Rupp O."/>
            <person name="Lauersen K.J."/>
            <person name="Blifernez-Klassen O."/>
            <person name="Kalinowski J."/>
            <person name="Goesmann A."/>
            <person name="Mussgnug J.H."/>
            <person name="Kruse O."/>
        </authorList>
    </citation>
    <scope>NUCLEOTIDE SEQUENCE [LARGE SCALE GENOMIC DNA]</scope>
    <source>
        <strain evidence="6 7">SAG 48.87</strain>
    </source>
</reference>
<comment type="similarity">
    <text evidence="1">Belongs to the ABC transporter superfamily. ABCA family. CPR flippase (TC 3.A.1.211) subfamily.</text>
</comment>
<keyword evidence="4" id="KW-1133">Transmembrane helix</keyword>
<feature type="transmembrane region" description="Helical" evidence="4">
    <location>
        <begin position="111"/>
        <end position="128"/>
    </location>
</feature>
<accession>A0A0D2MFS4</accession>
<dbReference type="RefSeq" id="XP_013892975.1">
    <property type="nucleotide sequence ID" value="XM_014037521.1"/>
</dbReference>
<dbReference type="InterPro" id="IPR026082">
    <property type="entry name" value="ABCA"/>
</dbReference>
<evidence type="ECO:0000256" key="4">
    <source>
        <dbReference type="SAM" id="Phobius"/>
    </source>
</evidence>
<dbReference type="PROSITE" id="PS00211">
    <property type="entry name" value="ABC_TRANSPORTER_1"/>
    <property type="match status" value="1"/>
</dbReference>
<dbReference type="STRING" id="145388.A0A0D2MFS4"/>
<dbReference type="Proteomes" id="UP000054498">
    <property type="component" value="Unassembled WGS sequence"/>
</dbReference>
<evidence type="ECO:0000313" key="7">
    <source>
        <dbReference type="Proteomes" id="UP000054498"/>
    </source>
</evidence>
<dbReference type="GO" id="GO:0016020">
    <property type="term" value="C:membrane"/>
    <property type="evidence" value="ECO:0007669"/>
    <property type="project" value="InterPro"/>
</dbReference>
<dbReference type="InterPro" id="IPR003439">
    <property type="entry name" value="ABC_transporter-like_ATP-bd"/>
</dbReference>
<dbReference type="GO" id="GO:0016887">
    <property type="term" value="F:ATP hydrolysis activity"/>
    <property type="evidence" value="ECO:0007669"/>
    <property type="project" value="InterPro"/>
</dbReference>
<dbReference type="GO" id="GO:0140359">
    <property type="term" value="F:ABC-type transporter activity"/>
    <property type="evidence" value="ECO:0007669"/>
    <property type="project" value="InterPro"/>
</dbReference>
<dbReference type="Pfam" id="PF00005">
    <property type="entry name" value="ABC_tran"/>
    <property type="match status" value="1"/>
</dbReference>
<dbReference type="GeneID" id="25731526"/>
<organism evidence="6 7">
    <name type="scientific">Monoraphidium neglectum</name>
    <dbReference type="NCBI Taxonomy" id="145388"/>
    <lineage>
        <taxon>Eukaryota</taxon>
        <taxon>Viridiplantae</taxon>
        <taxon>Chlorophyta</taxon>
        <taxon>core chlorophytes</taxon>
        <taxon>Chlorophyceae</taxon>
        <taxon>CS clade</taxon>
        <taxon>Sphaeropleales</taxon>
        <taxon>Selenastraceae</taxon>
        <taxon>Monoraphidium</taxon>
    </lineage>
</organism>
<gene>
    <name evidence="6" type="ORF">MNEG_14007</name>
</gene>
<evidence type="ECO:0000259" key="5">
    <source>
        <dbReference type="PROSITE" id="PS50893"/>
    </source>
</evidence>
<proteinExistence type="inferred from homology"/>
<dbReference type="GO" id="GO:0005319">
    <property type="term" value="F:lipid transporter activity"/>
    <property type="evidence" value="ECO:0007669"/>
    <property type="project" value="TreeGrafter"/>
</dbReference>
<keyword evidence="2" id="KW-0813">Transport</keyword>
<dbReference type="InterPro" id="IPR017871">
    <property type="entry name" value="ABC_transporter-like_CS"/>
</dbReference>
<dbReference type="AlphaFoldDB" id="A0A0D2MFS4"/>
<evidence type="ECO:0000256" key="1">
    <source>
        <dbReference type="ARBA" id="ARBA00008526"/>
    </source>
</evidence>
<evidence type="ECO:0000256" key="3">
    <source>
        <dbReference type="ARBA" id="ARBA00022737"/>
    </source>
</evidence>
<dbReference type="SUPFAM" id="SSF52540">
    <property type="entry name" value="P-loop containing nucleoside triphosphate hydrolases"/>
    <property type="match status" value="1"/>
</dbReference>
<dbReference type="GO" id="GO:0005524">
    <property type="term" value="F:ATP binding"/>
    <property type="evidence" value="ECO:0007669"/>
    <property type="project" value="UniProtKB-KW"/>
</dbReference>
<keyword evidence="7" id="KW-1185">Reference proteome</keyword>
<dbReference type="PANTHER" id="PTHR19229">
    <property type="entry name" value="ATP-BINDING CASSETTE TRANSPORTER SUBFAMILY A ABCA"/>
    <property type="match status" value="1"/>
</dbReference>
<evidence type="ECO:0000256" key="2">
    <source>
        <dbReference type="ARBA" id="ARBA00022448"/>
    </source>
</evidence>
<dbReference type="EMBL" id="KK104412">
    <property type="protein sequence ID" value="KIY93955.1"/>
    <property type="molecule type" value="Genomic_DNA"/>
</dbReference>
<keyword evidence="3" id="KW-0677">Repeat</keyword>
<name>A0A0D2MFS4_9CHLO</name>
<feature type="transmembrane region" description="Helical" evidence="4">
    <location>
        <begin position="28"/>
        <end position="49"/>
    </location>
</feature>
<dbReference type="InterPro" id="IPR027417">
    <property type="entry name" value="P-loop_NTPase"/>
</dbReference>
<dbReference type="OrthoDB" id="509600at2759"/>
<dbReference type="KEGG" id="mng:MNEG_14007"/>
<evidence type="ECO:0000313" key="6">
    <source>
        <dbReference type="EMBL" id="KIY93955.1"/>
    </source>
</evidence>
<feature type="transmembrane region" description="Helical" evidence="4">
    <location>
        <begin position="134"/>
        <end position="162"/>
    </location>
</feature>
<dbReference type="PANTHER" id="PTHR19229:SF36">
    <property type="entry name" value="ATP-BINDING CASSETTE SUB-FAMILY A MEMBER 2"/>
    <property type="match status" value="1"/>
</dbReference>
<dbReference type="Gene3D" id="3.40.50.300">
    <property type="entry name" value="P-loop containing nucleotide triphosphate hydrolases"/>
    <property type="match status" value="1"/>
</dbReference>
<keyword evidence="4" id="KW-0472">Membrane</keyword>
<feature type="transmembrane region" description="Helical" evidence="4">
    <location>
        <begin position="82"/>
        <end position="99"/>
    </location>
</feature>
<dbReference type="PROSITE" id="PS50893">
    <property type="entry name" value="ABC_TRANSPORTER_2"/>
    <property type="match status" value="1"/>
</dbReference>
<feature type="domain" description="ABC transporter" evidence="5">
    <location>
        <begin position="222"/>
        <end position="415"/>
    </location>
</feature>
<sequence>MLAFYWLYGAALVAFGYAVSTLFSTSRVAGTASQLIYAVSMVPGFLLPFTQPLGGAAWFLACLSPTSAASLFAAALVNWERAALGGALCISWATLWLPITQDSSFSAGHVLLLLAADVPLYAALTWYLDKVVRLVLVLPLLLGQMAAVLVVAIHVPLLLAVLRWQPVVMPRTYGQRLPPWFPLVPSYWISRGDSSRDSITTTPAGAATLTASDILRETSAAVSVRGLTKVFPAAPGGGAAVRALDGLSFDVRRGTVTALLGHNGAGKTTAIHILTGMLQPSGGSAAVEGLDVATSMAAIRRSLGVCPQFDILWPRLTVAEHLTTYWALKGGGGDGGGAAGARAAVAAAAAEVGLSEKLDTPAGQLSGGQRRKLSVAIAFLRYPKARTAATAAAARGAASQTHKPCPSRPGLLVLLPA</sequence>
<keyword evidence="6" id="KW-0067">ATP-binding</keyword>
<feature type="transmembrane region" description="Helical" evidence="4">
    <location>
        <begin position="56"/>
        <end position="76"/>
    </location>
</feature>
<keyword evidence="4" id="KW-0812">Transmembrane</keyword>
<keyword evidence="6" id="KW-0547">Nucleotide-binding</keyword>
<protein>
    <submittedName>
        <fullName evidence="6">ATP-binding cassette sub-family A member 7</fullName>
    </submittedName>
</protein>